<accession>A0A915CLN3</accession>
<dbReference type="AlphaFoldDB" id="A0A915CLN3"/>
<sequence>DILSAQVGYGDIIFVVIASSLRLQLGNTSETCLEIRSLNPLNNLNFFSLQISSGREIVIGCIFYVSSPLSPHLHHLLRLIACALFSMSVRLMALGEGLSSNDSFSRNFLVSIDLSDEENRKAV</sequence>
<evidence type="ECO:0000313" key="1">
    <source>
        <dbReference type="Proteomes" id="UP000887569"/>
    </source>
</evidence>
<dbReference type="WBParaSite" id="PgR391_g001_t01">
    <property type="protein sequence ID" value="PgR391_g001_t01"/>
    <property type="gene ID" value="PgR391_g001"/>
</dbReference>
<evidence type="ECO:0000313" key="2">
    <source>
        <dbReference type="WBParaSite" id="PgR391_g001_t01"/>
    </source>
</evidence>
<organism evidence="1 2">
    <name type="scientific">Parascaris univalens</name>
    <name type="common">Nematode worm</name>
    <dbReference type="NCBI Taxonomy" id="6257"/>
    <lineage>
        <taxon>Eukaryota</taxon>
        <taxon>Metazoa</taxon>
        <taxon>Ecdysozoa</taxon>
        <taxon>Nematoda</taxon>
        <taxon>Chromadorea</taxon>
        <taxon>Rhabditida</taxon>
        <taxon>Spirurina</taxon>
        <taxon>Ascaridomorpha</taxon>
        <taxon>Ascaridoidea</taxon>
        <taxon>Ascarididae</taxon>
        <taxon>Parascaris</taxon>
    </lineage>
</organism>
<proteinExistence type="predicted"/>
<name>A0A915CLN3_PARUN</name>
<keyword evidence="1" id="KW-1185">Reference proteome</keyword>
<reference evidence="2" key="1">
    <citation type="submission" date="2022-11" db="UniProtKB">
        <authorList>
            <consortium name="WormBaseParasite"/>
        </authorList>
    </citation>
    <scope>IDENTIFICATION</scope>
</reference>
<dbReference type="Proteomes" id="UP000887569">
    <property type="component" value="Unplaced"/>
</dbReference>
<protein>
    <submittedName>
        <fullName evidence="2">Uncharacterized protein</fullName>
    </submittedName>
</protein>